<name>A0A382USS3_9ZZZZ</name>
<gene>
    <name evidence="1" type="ORF">METZ01_LOCUS389602</name>
</gene>
<sequence>RKLKTYLGRVTRDIGRKISGNSELEKQFAPLLES</sequence>
<reference evidence="1" key="1">
    <citation type="submission" date="2018-05" db="EMBL/GenBank/DDBJ databases">
        <authorList>
            <person name="Lanie J.A."/>
            <person name="Ng W.-L."/>
            <person name="Kazmierczak K.M."/>
            <person name="Andrzejewski T.M."/>
            <person name="Davidsen T.M."/>
            <person name="Wayne K.J."/>
            <person name="Tettelin H."/>
            <person name="Glass J.I."/>
            <person name="Rusch D."/>
            <person name="Podicherti R."/>
            <person name="Tsui H.-C.T."/>
            <person name="Winkler M.E."/>
        </authorList>
    </citation>
    <scope>NUCLEOTIDE SEQUENCE</scope>
</reference>
<dbReference type="EMBL" id="UINC01146174">
    <property type="protein sequence ID" value="SVD36748.1"/>
    <property type="molecule type" value="Genomic_DNA"/>
</dbReference>
<dbReference type="AlphaFoldDB" id="A0A382USS3"/>
<feature type="non-terminal residue" evidence="1">
    <location>
        <position position="34"/>
    </location>
</feature>
<evidence type="ECO:0000313" key="1">
    <source>
        <dbReference type="EMBL" id="SVD36748.1"/>
    </source>
</evidence>
<protein>
    <submittedName>
        <fullName evidence="1">Uncharacterized protein</fullName>
    </submittedName>
</protein>
<organism evidence="1">
    <name type="scientific">marine metagenome</name>
    <dbReference type="NCBI Taxonomy" id="408172"/>
    <lineage>
        <taxon>unclassified sequences</taxon>
        <taxon>metagenomes</taxon>
        <taxon>ecological metagenomes</taxon>
    </lineage>
</organism>
<accession>A0A382USS3</accession>
<proteinExistence type="predicted"/>
<feature type="non-terminal residue" evidence="1">
    <location>
        <position position="1"/>
    </location>
</feature>